<sequence length="232" mass="25902">MFVLYLVEIVLGCVGQDFVGSETEIQMSLGGVKEDPDYMFHLGPLWGGEQGVGISTFCAELNDNGLVSCVKRKLHVPFFSFFLNSSAHYKRNLPGLVDGASEGIYANARQAVVVQIAADFSTRFVFRHCLGASDAKYNRIKKPNNSGSKFYNNKGFFSIVLLAVTDASRKFVIVDVRSCGGYSDGRTFSCQPLISVFLKTNCSYLMKLSFLEQTLRFCMSLWPMMPSHFRRT</sequence>
<dbReference type="AlphaFoldDB" id="A0AAV4BKA5"/>
<protein>
    <submittedName>
        <fullName evidence="2">Nuclease harbi1-like protein</fullName>
    </submittedName>
</protein>
<dbReference type="EMBL" id="BLXT01005065">
    <property type="protein sequence ID" value="GFO19411.1"/>
    <property type="molecule type" value="Genomic_DNA"/>
</dbReference>
<proteinExistence type="predicted"/>
<reference evidence="2 3" key="1">
    <citation type="journal article" date="2021" name="Elife">
        <title>Chloroplast acquisition without the gene transfer in kleptoplastic sea slugs, Plakobranchus ocellatus.</title>
        <authorList>
            <person name="Maeda T."/>
            <person name="Takahashi S."/>
            <person name="Yoshida T."/>
            <person name="Shimamura S."/>
            <person name="Takaki Y."/>
            <person name="Nagai Y."/>
            <person name="Toyoda A."/>
            <person name="Suzuki Y."/>
            <person name="Arimoto A."/>
            <person name="Ishii H."/>
            <person name="Satoh N."/>
            <person name="Nishiyama T."/>
            <person name="Hasebe M."/>
            <person name="Maruyama T."/>
            <person name="Minagawa J."/>
            <person name="Obokata J."/>
            <person name="Shigenobu S."/>
        </authorList>
    </citation>
    <scope>NUCLEOTIDE SEQUENCE [LARGE SCALE GENOMIC DNA]</scope>
</reference>
<keyword evidence="3" id="KW-1185">Reference proteome</keyword>
<dbReference type="Proteomes" id="UP000735302">
    <property type="component" value="Unassembled WGS sequence"/>
</dbReference>
<comment type="caution">
    <text evidence="2">The sequence shown here is derived from an EMBL/GenBank/DDBJ whole genome shotgun (WGS) entry which is preliminary data.</text>
</comment>
<feature type="signal peptide" evidence="1">
    <location>
        <begin position="1"/>
        <end position="15"/>
    </location>
</feature>
<accession>A0AAV4BKA5</accession>
<feature type="chain" id="PRO_5043517438" evidence="1">
    <location>
        <begin position="16"/>
        <end position="232"/>
    </location>
</feature>
<evidence type="ECO:0000256" key="1">
    <source>
        <dbReference type="SAM" id="SignalP"/>
    </source>
</evidence>
<gene>
    <name evidence="2" type="ORF">PoB_004591600</name>
</gene>
<keyword evidence="1" id="KW-0732">Signal</keyword>
<evidence type="ECO:0000313" key="2">
    <source>
        <dbReference type="EMBL" id="GFO19411.1"/>
    </source>
</evidence>
<evidence type="ECO:0000313" key="3">
    <source>
        <dbReference type="Proteomes" id="UP000735302"/>
    </source>
</evidence>
<organism evidence="2 3">
    <name type="scientific">Plakobranchus ocellatus</name>
    <dbReference type="NCBI Taxonomy" id="259542"/>
    <lineage>
        <taxon>Eukaryota</taxon>
        <taxon>Metazoa</taxon>
        <taxon>Spiralia</taxon>
        <taxon>Lophotrochozoa</taxon>
        <taxon>Mollusca</taxon>
        <taxon>Gastropoda</taxon>
        <taxon>Heterobranchia</taxon>
        <taxon>Euthyneura</taxon>
        <taxon>Panpulmonata</taxon>
        <taxon>Sacoglossa</taxon>
        <taxon>Placobranchoidea</taxon>
        <taxon>Plakobranchidae</taxon>
        <taxon>Plakobranchus</taxon>
    </lineage>
</organism>
<name>A0AAV4BKA5_9GAST</name>